<feature type="binding site" evidence="6">
    <location>
        <position position="154"/>
    </location>
    <ligand>
        <name>(6S)-NADPHX</name>
        <dbReference type="ChEBI" id="CHEBI:64076"/>
    </ligand>
</feature>
<feature type="binding site" evidence="6">
    <location>
        <begin position="191"/>
        <end position="195"/>
    </location>
    <ligand>
        <name>AMP</name>
        <dbReference type="ChEBI" id="CHEBI:456215"/>
    </ligand>
</feature>
<dbReference type="InterPro" id="IPR029056">
    <property type="entry name" value="Ribokinase-like"/>
</dbReference>
<dbReference type="HAMAP" id="MF_01965">
    <property type="entry name" value="NADHX_dehydratase"/>
    <property type="match status" value="1"/>
</dbReference>
<dbReference type="GO" id="GO:0052856">
    <property type="term" value="F:NAD(P)HX epimerase activity"/>
    <property type="evidence" value="ECO:0007669"/>
    <property type="project" value="TreeGrafter"/>
</dbReference>
<dbReference type="GO" id="GO:0110051">
    <property type="term" value="P:metabolite repair"/>
    <property type="evidence" value="ECO:0007669"/>
    <property type="project" value="TreeGrafter"/>
</dbReference>
<reference evidence="8 9" key="1">
    <citation type="submission" date="2020-06" db="EMBL/GenBank/DDBJ databases">
        <authorList>
            <person name="Kang J."/>
        </authorList>
    </citation>
    <scope>NUCLEOTIDE SEQUENCE [LARGE SCALE GENOMIC DNA]</scope>
    <source>
        <strain evidence="8 9">DCY120</strain>
    </source>
</reference>
<name>A0A850R833_9LACO</name>
<dbReference type="Gene3D" id="3.40.1190.20">
    <property type="match status" value="1"/>
</dbReference>
<feature type="binding site" evidence="6">
    <location>
        <position position="40"/>
    </location>
    <ligand>
        <name>(6S)-NADPHX</name>
        <dbReference type="ChEBI" id="CHEBI:64076"/>
    </ligand>
</feature>
<comment type="catalytic activity">
    <reaction evidence="6">
        <text>(6S)-NADHX + ADP = AMP + phosphate + NADH + H(+)</text>
        <dbReference type="Rhea" id="RHEA:32223"/>
        <dbReference type="ChEBI" id="CHEBI:15378"/>
        <dbReference type="ChEBI" id="CHEBI:43474"/>
        <dbReference type="ChEBI" id="CHEBI:57945"/>
        <dbReference type="ChEBI" id="CHEBI:64074"/>
        <dbReference type="ChEBI" id="CHEBI:456215"/>
        <dbReference type="ChEBI" id="CHEBI:456216"/>
        <dbReference type="EC" id="4.2.1.136"/>
    </reaction>
</comment>
<gene>
    <name evidence="6" type="primary">nnrD</name>
    <name evidence="8" type="ORF">HU830_06825</name>
</gene>
<keyword evidence="3 6" id="KW-0521">NADP</keyword>
<keyword evidence="9" id="KW-1185">Reference proteome</keyword>
<dbReference type="AlphaFoldDB" id="A0A850R833"/>
<evidence type="ECO:0000313" key="9">
    <source>
        <dbReference type="Proteomes" id="UP000563523"/>
    </source>
</evidence>
<dbReference type="RefSeq" id="WP_176943029.1">
    <property type="nucleotide sequence ID" value="NZ_JABZEC010000006.1"/>
</dbReference>
<evidence type="ECO:0000256" key="6">
    <source>
        <dbReference type="HAMAP-Rule" id="MF_01965"/>
    </source>
</evidence>
<dbReference type="InterPro" id="IPR017953">
    <property type="entry name" value="Carbohydrate_kinase_pred_CS"/>
</dbReference>
<feature type="domain" description="YjeF C-terminal" evidence="7">
    <location>
        <begin position="5"/>
        <end position="279"/>
    </location>
</feature>
<dbReference type="EC" id="4.2.1.136" evidence="6"/>
<dbReference type="EMBL" id="JABZEC010000006">
    <property type="protein sequence ID" value="NVY96862.1"/>
    <property type="molecule type" value="Genomic_DNA"/>
</dbReference>
<comment type="catalytic activity">
    <reaction evidence="6">
        <text>(6S)-NADPHX + ADP = AMP + phosphate + NADPH + H(+)</text>
        <dbReference type="Rhea" id="RHEA:32235"/>
        <dbReference type="ChEBI" id="CHEBI:15378"/>
        <dbReference type="ChEBI" id="CHEBI:43474"/>
        <dbReference type="ChEBI" id="CHEBI:57783"/>
        <dbReference type="ChEBI" id="CHEBI:64076"/>
        <dbReference type="ChEBI" id="CHEBI:456215"/>
        <dbReference type="ChEBI" id="CHEBI:456216"/>
        <dbReference type="EC" id="4.2.1.136"/>
    </reaction>
</comment>
<evidence type="ECO:0000256" key="2">
    <source>
        <dbReference type="ARBA" id="ARBA00022840"/>
    </source>
</evidence>
<evidence type="ECO:0000256" key="3">
    <source>
        <dbReference type="ARBA" id="ARBA00022857"/>
    </source>
</evidence>
<evidence type="ECO:0000259" key="7">
    <source>
        <dbReference type="PROSITE" id="PS51383"/>
    </source>
</evidence>
<comment type="function">
    <text evidence="6">Catalyzes the dehydration of the S-form of NAD(P)HX at the expense of ADP, which is converted to AMP. Together with NAD(P)HX epimerase, which catalyzes the epimerization of the S- and R-forms, the enzyme allows the repair of both epimers of NAD(P)HX, a damaged form of NAD(P)H that is a result of enzymatic or heat-dependent hydration.</text>
</comment>
<comment type="subunit">
    <text evidence="6">Homotetramer.</text>
</comment>
<sequence>MEKLTENILTRVITRRPLKSHKGTFGKVLLVAGSAELTGAAILSTMACVYTGAGLVTLATARVNFNAVHTRIPEAMVLDLDQPQQVLKMATQVDVLAVGPGLAATAASRNLIQKLILQAQPQQQLIIDATAFTLLAEKPQVLSQCAASVVLTPHPVEWQRLTGLKINQQTASANQRALDSFSNDQTILVLKGAPTHLYLSQRAAIYINTLGTPAMATGGMGDTLTGILAGFTAQFEHHWATAAAAVYLHSWLAEQLALTSYVVLPTQVIQKIPWGMQKFAQRD</sequence>
<dbReference type="PANTHER" id="PTHR12592:SF0">
    <property type="entry name" value="ATP-DEPENDENT (S)-NAD(P)H-HYDRATE DEHYDRATASE"/>
    <property type="match status" value="1"/>
</dbReference>
<dbReference type="GO" id="GO:0052855">
    <property type="term" value="F:ADP-dependent NAD(P)H-hydrate dehydratase activity"/>
    <property type="evidence" value="ECO:0007669"/>
    <property type="project" value="UniProtKB-UniRule"/>
</dbReference>
<proteinExistence type="inferred from homology"/>
<dbReference type="Pfam" id="PF01256">
    <property type="entry name" value="Carb_kinase"/>
    <property type="match status" value="1"/>
</dbReference>
<keyword evidence="5 6" id="KW-0456">Lyase</keyword>
<comment type="caution">
    <text evidence="8">The sequence shown here is derived from an EMBL/GenBank/DDBJ whole genome shotgun (WGS) entry which is preliminary data.</text>
</comment>
<feature type="binding site" evidence="6">
    <location>
        <position position="221"/>
    </location>
    <ligand>
        <name>AMP</name>
        <dbReference type="ChEBI" id="CHEBI:456215"/>
    </ligand>
</feature>
<dbReference type="GO" id="GO:0005524">
    <property type="term" value="F:ATP binding"/>
    <property type="evidence" value="ECO:0007669"/>
    <property type="project" value="UniProtKB-KW"/>
</dbReference>
<evidence type="ECO:0000256" key="4">
    <source>
        <dbReference type="ARBA" id="ARBA00023027"/>
    </source>
</evidence>
<feature type="binding site" evidence="6">
    <location>
        <position position="101"/>
    </location>
    <ligand>
        <name>(6S)-NADPHX</name>
        <dbReference type="ChEBI" id="CHEBI:64076"/>
    </ligand>
</feature>
<dbReference type="NCBIfam" id="TIGR00196">
    <property type="entry name" value="yjeF_cterm"/>
    <property type="match status" value="1"/>
</dbReference>
<feature type="binding site" evidence="6">
    <location>
        <position position="222"/>
    </location>
    <ligand>
        <name>(6S)-NADPHX</name>
        <dbReference type="ChEBI" id="CHEBI:64076"/>
    </ligand>
</feature>
<keyword evidence="1 6" id="KW-0547">Nucleotide-binding</keyword>
<dbReference type="PROSITE" id="PS51383">
    <property type="entry name" value="YJEF_C_3"/>
    <property type="match status" value="1"/>
</dbReference>
<accession>A0A850R833</accession>
<dbReference type="CDD" id="cd01171">
    <property type="entry name" value="YXKO-related"/>
    <property type="match status" value="1"/>
</dbReference>
<dbReference type="SUPFAM" id="SSF53613">
    <property type="entry name" value="Ribokinase-like"/>
    <property type="match status" value="1"/>
</dbReference>
<dbReference type="GO" id="GO:0046496">
    <property type="term" value="P:nicotinamide nucleotide metabolic process"/>
    <property type="evidence" value="ECO:0007669"/>
    <property type="project" value="UniProtKB-UniRule"/>
</dbReference>
<comment type="cofactor">
    <cofactor evidence="6">
        <name>Mg(2+)</name>
        <dbReference type="ChEBI" id="CHEBI:18420"/>
    </cofactor>
</comment>
<evidence type="ECO:0000313" key="8">
    <source>
        <dbReference type="EMBL" id="NVY96862.1"/>
    </source>
</evidence>
<dbReference type="PANTHER" id="PTHR12592">
    <property type="entry name" value="ATP-DEPENDENT (S)-NAD(P)H-HYDRATE DEHYDRATASE FAMILY MEMBER"/>
    <property type="match status" value="1"/>
</dbReference>
<evidence type="ECO:0000256" key="1">
    <source>
        <dbReference type="ARBA" id="ARBA00022741"/>
    </source>
</evidence>
<protein>
    <recommendedName>
        <fullName evidence="6">ADP-dependent (S)-NAD(P)H-hydrate dehydratase</fullName>
        <ecNumber evidence="6">4.2.1.136</ecNumber>
    </recommendedName>
    <alternativeName>
        <fullName evidence="6">ADP-dependent NAD(P)HX dehydratase</fullName>
    </alternativeName>
</protein>
<keyword evidence="2 6" id="KW-0067">ATP-binding</keyword>
<organism evidence="8 9">
    <name type="scientific">Bombilactobacillus apium</name>
    <dbReference type="NCBI Taxonomy" id="2675299"/>
    <lineage>
        <taxon>Bacteria</taxon>
        <taxon>Bacillati</taxon>
        <taxon>Bacillota</taxon>
        <taxon>Bacilli</taxon>
        <taxon>Lactobacillales</taxon>
        <taxon>Lactobacillaceae</taxon>
        <taxon>Bombilactobacillus</taxon>
    </lineage>
</organism>
<keyword evidence="4 6" id="KW-0520">NAD</keyword>
<evidence type="ECO:0000256" key="5">
    <source>
        <dbReference type="ARBA" id="ARBA00023239"/>
    </source>
</evidence>
<comment type="similarity">
    <text evidence="6">Belongs to the NnrD/CARKD family.</text>
</comment>
<dbReference type="PROSITE" id="PS01050">
    <property type="entry name" value="YJEF_C_2"/>
    <property type="match status" value="1"/>
</dbReference>
<dbReference type="Proteomes" id="UP000563523">
    <property type="component" value="Unassembled WGS sequence"/>
</dbReference>
<dbReference type="InterPro" id="IPR000631">
    <property type="entry name" value="CARKD"/>
</dbReference>